<dbReference type="Pfam" id="PF06722">
    <property type="entry name" value="EryCIII-like_C"/>
    <property type="match status" value="1"/>
</dbReference>
<feature type="domain" description="Erythromycin biosynthesis protein CIII-like C-terminal" evidence="1">
    <location>
        <begin position="216"/>
        <end position="358"/>
    </location>
</feature>
<dbReference type="Gene3D" id="3.40.50.2000">
    <property type="entry name" value="Glycogen Phosphorylase B"/>
    <property type="match status" value="2"/>
</dbReference>
<reference evidence="3" key="1">
    <citation type="journal article" date="2019" name="Int. J. Syst. Evol. Microbiol.">
        <title>The Global Catalogue of Microorganisms (GCM) 10K type strain sequencing project: providing services to taxonomists for standard genome sequencing and annotation.</title>
        <authorList>
            <consortium name="The Broad Institute Genomics Platform"/>
            <consortium name="The Broad Institute Genome Sequencing Center for Infectious Disease"/>
            <person name="Wu L."/>
            <person name="Ma J."/>
        </authorList>
    </citation>
    <scope>NUCLEOTIDE SEQUENCE [LARGE SCALE GENOMIC DNA]</scope>
    <source>
        <strain evidence="3">JCM 3272</strain>
    </source>
</reference>
<sequence length="361" mass="37522">MRILFAFAGGAGHLQPMLPLARAAAAAGHAVAVTGRPGALPKDFEGFPAGADEPPGERRPLLRLDRDREAREFRDGFGGWIARERAATTKAVAERWRPDVVVCDEADFGSMIAAEALGIPHAVVVVLAAGTFGRPDGLAALLDEARAAHGLPADPDLAMLERHLVISPVPPSFRARGGARFMRPMPLVPPAPTQPPQVYVTLGTIFNTESGDLFTRLLAGLRELPVELVVTVGAAIDPAELGPQPGNVRVARYIPQAELLPRCSAVVSHAGSGTVVGALAHGLPMVLVPMGADQPDNADRAVALGAGVVLDATDATPADAAEALRAVLTEDSYRAAAEALRTEVAAMPAPEELVASLAGLR</sequence>
<proteinExistence type="predicted"/>
<dbReference type="InterPro" id="IPR002213">
    <property type="entry name" value="UDP_glucos_trans"/>
</dbReference>
<comment type="caution">
    <text evidence="2">The sequence shown here is derived from an EMBL/GenBank/DDBJ whole genome shotgun (WGS) entry which is preliminary data.</text>
</comment>
<dbReference type="InterPro" id="IPR050426">
    <property type="entry name" value="Glycosyltransferase_28"/>
</dbReference>
<evidence type="ECO:0000313" key="3">
    <source>
        <dbReference type="Proteomes" id="UP001501444"/>
    </source>
</evidence>
<organism evidence="2 3">
    <name type="scientific">Dactylosporangium salmoneum</name>
    <dbReference type="NCBI Taxonomy" id="53361"/>
    <lineage>
        <taxon>Bacteria</taxon>
        <taxon>Bacillati</taxon>
        <taxon>Actinomycetota</taxon>
        <taxon>Actinomycetes</taxon>
        <taxon>Micromonosporales</taxon>
        <taxon>Micromonosporaceae</taxon>
        <taxon>Dactylosporangium</taxon>
    </lineage>
</organism>
<gene>
    <name evidence="2" type="ORF">GCM10010170_035650</name>
</gene>
<dbReference type="Proteomes" id="UP001501444">
    <property type="component" value="Unassembled WGS sequence"/>
</dbReference>
<dbReference type="CDD" id="cd03784">
    <property type="entry name" value="GT1_Gtf-like"/>
    <property type="match status" value="1"/>
</dbReference>
<evidence type="ECO:0000313" key="2">
    <source>
        <dbReference type="EMBL" id="GAA2347694.1"/>
    </source>
</evidence>
<accession>A0ABP5TAP8</accession>
<dbReference type="EMBL" id="BAAARV010000025">
    <property type="protein sequence ID" value="GAA2347694.1"/>
    <property type="molecule type" value="Genomic_DNA"/>
</dbReference>
<dbReference type="SUPFAM" id="SSF53756">
    <property type="entry name" value="UDP-Glycosyltransferase/glycogen phosphorylase"/>
    <property type="match status" value="1"/>
</dbReference>
<dbReference type="InterPro" id="IPR010610">
    <property type="entry name" value="EryCIII-like_C"/>
</dbReference>
<dbReference type="RefSeq" id="WP_344613514.1">
    <property type="nucleotide sequence ID" value="NZ_BAAARV010000025.1"/>
</dbReference>
<evidence type="ECO:0000259" key="1">
    <source>
        <dbReference type="Pfam" id="PF06722"/>
    </source>
</evidence>
<dbReference type="PANTHER" id="PTHR48050:SF13">
    <property type="entry name" value="STEROL 3-BETA-GLUCOSYLTRANSFERASE UGT80A2"/>
    <property type="match status" value="1"/>
</dbReference>
<dbReference type="PANTHER" id="PTHR48050">
    <property type="entry name" value="STEROL 3-BETA-GLUCOSYLTRANSFERASE"/>
    <property type="match status" value="1"/>
</dbReference>
<name>A0ABP5TAP8_9ACTN</name>
<protein>
    <submittedName>
        <fullName evidence="2">Glycosyltransferase</fullName>
    </submittedName>
</protein>
<keyword evidence="3" id="KW-1185">Reference proteome</keyword>